<reference evidence="2" key="1">
    <citation type="submission" date="2016-07" db="EMBL/GenBank/DDBJ databases">
        <authorList>
            <person name="Bretaudeau A."/>
        </authorList>
    </citation>
    <scope>NUCLEOTIDE SEQUENCE</scope>
    <source>
        <strain evidence="2">Rice</strain>
        <tissue evidence="2">Whole body</tissue>
    </source>
</reference>
<dbReference type="AlphaFoldDB" id="A0A2H1W937"/>
<gene>
    <name evidence="2" type="ORF">SFRICE_017164</name>
</gene>
<sequence>MTSPALDEARGSVRLLLTKNHPVPTPAFRAGAPILVHRSCSGMGGCGGLVPIRKRHTVYLRRDRQRCTLRRTMSSLRENCLYLMQWTACFIADMTMISDCIPAMRLISLFLWYKSVNEQTDHLMVYIAACNASLQCTPIFHRFSYYESHVMGVNEQTDHLIVSNHRYPWTLEIPKALQVRSRPFGGYGNRLTPYYMALITQNGEKTYAMSRLLKAEVHITARNAAIQCTPTFYHLYYKSHYKPVNEQTDHMMVSNRRCLRTPETPEALQMPGKRADGSPDGKQSPPPIGTPKQPRRSSALSAFSGFFLMGDLLGARNLKVVEDSGIGKIGKVRIERPVTSLTQRKRCFTSAFCSAVPVNKQTDHLMVSNRRRPWTYEITGVTNSSKRNPCNNKLSLSTAIQLSLE</sequence>
<feature type="region of interest" description="Disordered" evidence="1">
    <location>
        <begin position="261"/>
        <end position="296"/>
    </location>
</feature>
<proteinExistence type="predicted"/>
<evidence type="ECO:0000256" key="1">
    <source>
        <dbReference type="SAM" id="MobiDB-lite"/>
    </source>
</evidence>
<name>A0A2H1W937_SPOFR</name>
<evidence type="ECO:0000313" key="2">
    <source>
        <dbReference type="EMBL" id="SOQ49557.1"/>
    </source>
</evidence>
<dbReference type="EMBL" id="ODYU01007094">
    <property type="protein sequence ID" value="SOQ49557.1"/>
    <property type="molecule type" value="Genomic_DNA"/>
</dbReference>
<organism evidence="2">
    <name type="scientific">Spodoptera frugiperda</name>
    <name type="common">Fall armyworm</name>
    <dbReference type="NCBI Taxonomy" id="7108"/>
    <lineage>
        <taxon>Eukaryota</taxon>
        <taxon>Metazoa</taxon>
        <taxon>Ecdysozoa</taxon>
        <taxon>Arthropoda</taxon>
        <taxon>Hexapoda</taxon>
        <taxon>Insecta</taxon>
        <taxon>Pterygota</taxon>
        <taxon>Neoptera</taxon>
        <taxon>Endopterygota</taxon>
        <taxon>Lepidoptera</taxon>
        <taxon>Glossata</taxon>
        <taxon>Ditrysia</taxon>
        <taxon>Noctuoidea</taxon>
        <taxon>Noctuidae</taxon>
        <taxon>Amphipyrinae</taxon>
        <taxon>Spodoptera</taxon>
    </lineage>
</organism>
<accession>A0A2H1W937</accession>
<protein>
    <submittedName>
        <fullName evidence="2">SFRICE_017164</fullName>
    </submittedName>
</protein>